<feature type="compositionally biased region" description="Low complexity" evidence="1">
    <location>
        <begin position="33"/>
        <end position="46"/>
    </location>
</feature>
<accession>A0A6H5H9D4</accession>
<keyword evidence="2" id="KW-1133">Transmembrane helix</keyword>
<keyword evidence="4" id="KW-1185">Reference proteome</keyword>
<organism evidence="3 4">
    <name type="scientific">Nesidiocoris tenuis</name>
    <dbReference type="NCBI Taxonomy" id="355587"/>
    <lineage>
        <taxon>Eukaryota</taxon>
        <taxon>Metazoa</taxon>
        <taxon>Ecdysozoa</taxon>
        <taxon>Arthropoda</taxon>
        <taxon>Hexapoda</taxon>
        <taxon>Insecta</taxon>
        <taxon>Pterygota</taxon>
        <taxon>Neoptera</taxon>
        <taxon>Paraneoptera</taxon>
        <taxon>Hemiptera</taxon>
        <taxon>Heteroptera</taxon>
        <taxon>Panheteroptera</taxon>
        <taxon>Cimicomorpha</taxon>
        <taxon>Miridae</taxon>
        <taxon>Dicyphina</taxon>
        <taxon>Nesidiocoris</taxon>
    </lineage>
</organism>
<evidence type="ECO:0000256" key="2">
    <source>
        <dbReference type="SAM" id="Phobius"/>
    </source>
</evidence>
<evidence type="ECO:0000313" key="3">
    <source>
        <dbReference type="EMBL" id="CAB0012262.1"/>
    </source>
</evidence>
<keyword evidence="2" id="KW-0812">Transmembrane</keyword>
<feature type="transmembrane region" description="Helical" evidence="2">
    <location>
        <begin position="12"/>
        <end position="31"/>
    </location>
</feature>
<reference evidence="3 4" key="1">
    <citation type="submission" date="2020-02" db="EMBL/GenBank/DDBJ databases">
        <authorList>
            <person name="Ferguson B K."/>
        </authorList>
    </citation>
    <scope>NUCLEOTIDE SEQUENCE [LARGE SCALE GENOMIC DNA]</scope>
</reference>
<feature type="non-terminal residue" evidence="3">
    <location>
        <position position="54"/>
    </location>
</feature>
<protein>
    <submittedName>
        <fullName evidence="3">Uncharacterized protein</fullName>
    </submittedName>
</protein>
<name>A0A6H5H9D4_9HEMI</name>
<gene>
    <name evidence="3" type="ORF">NTEN_LOCUS17025</name>
</gene>
<dbReference type="AlphaFoldDB" id="A0A6H5H9D4"/>
<dbReference type="EMBL" id="CADCXU010025154">
    <property type="protein sequence ID" value="CAB0012262.1"/>
    <property type="molecule type" value="Genomic_DNA"/>
</dbReference>
<sequence>MSTPLSRQKLYIFGGVFIALLLLVIILVVSLHSSSSGDSPQGSSVLNDGPGGSS</sequence>
<keyword evidence="2" id="KW-0472">Membrane</keyword>
<proteinExistence type="predicted"/>
<evidence type="ECO:0000313" key="4">
    <source>
        <dbReference type="Proteomes" id="UP000479000"/>
    </source>
</evidence>
<evidence type="ECO:0000256" key="1">
    <source>
        <dbReference type="SAM" id="MobiDB-lite"/>
    </source>
</evidence>
<dbReference type="Proteomes" id="UP000479000">
    <property type="component" value="Unassembled WGS sequence"/>
</dbReference>
<feature type="region of interest" description="Disordered" evidence="1">
    <location>
        <begin position="33"/>
        <end position="54"/>
    </location>
</feature>